<accession>A0A7Y0LFI8</accession>
<evidence type="ECO:0000313" key="11">
    <source>
        <dbReference type="Proteomes" id="UP000568664"/>
    </source>
</evidence>
<feature type="domain" description="SH3b" evidence="9">
    <location>
        <begin position="29"/>
        <end position="93"/>
    </location>
</feature>
<feature type="transmembrane region" description="Helical" evidence="7">
    <location>
        <begin position="166"/>
        <end position="185"/>
    </location>
</feature>
<dbReference type="SMART" id="SM00287">
    <property type="entry name" value="SH3b"/>
    <property type="match status" value="1"/>
</dbReference>
<dbReference type="Gene3D" id="2.30.30.40">
    <property type="entry name" value="SH3 Domains"/>
    <property type="match status" value="1"/>
</dbReference>
<dbReference type="NCBIfam" id="TIGR04211">
    <property type="entry name" value="SH3_and_anchor"/>
    <property type="match status" value="1"/>
</dbReference>
<dbReference type="InterPro" id="IPR003646">
    <property type="entry name" value="SH3-like_bac-type"/>
</dbReference>
<evidence type="ECO:0000256" key="4">
    <source>
        <dbReference type="ARBA" id="ARBA00022989"/>
    </source>
</evidence>
<dbReference type="InterPro" id="IPR016476">
    <property type="entry name" value="SH3_dom_pro"/>
</dbReference>
<dbReference type="PIRSF" id="PIRSF006158">
    <property type="entry name" value="UCP006158_SH3"/>
    <property type="match status" value="1"/>
</dbReference>
<proteinExistence type="predicted"/>
<feature type="chain" id="PRO_5031090380" evidence="8">
    <location>
        <begin position="22"/>
        <end position="199"/>
    </location>
</feature>
<feature type="coiled-coil region" evidence="6">
    <location>
        <begin position="113"/>
        <end position="161"/>
    </location>
</feature>
<keyword evidence="2 7" id="KW-0812">Transmembrane</keyword>
<evidence type="ECO:0000256" key="2">
    <source>
        <dbReference type="ARBA" id="ARBA00022692"/>
    </source>
</evidence>
<feature type="signal peptide" evidence="8">
    <location>
        <begin position="1"/>
        <end position="21"/>
    </location>
</feature>
<evidence type="ECO:0000259" key="9">
    <source>
        <dbReference type="PROSITE" id="PS51781"/>
    </source>
</evidence>
<dbReference type="EMBL" id="JABBXH010000003">
    <property type="protein sequence ID" value="NMP32245.1"/>
    <property type="molecule type" value="Genomic_DNA"/>
</dbReference>
<organism evidence="10 11">
    <name type="scientific">Thalassotalea algicola</name>
    <dbReference type="NCBI Taxonomy" id="2716224"/>
    <lineage>
        <taxon>Bacteria</taxon>
        <taxon>Pseudomonadati</taxon>
        <taxon>Pseudomonadota</taxon>
        <taxon>Gammaproteobacteria</taxon>
        <taxon>Alteromonadales</taxon>
        <taxon>Colwelliaceae</taxon>
        <taxon>Thalassotalea</taxon>
    </lineage>
</organism>
<dbReference type="Proteomes" id="UP000568664">
    <property type="component" value="Unassembled WGS sequence"/>
</dbReference>
<dbReference type="PROSITE" id="PS51781">
    <property type="entry name" value="SH3B"/>
    <property type="match status" value="1"/>
</dbReference>
<reference evidence="10 11" key="1">
    <citation type="submission" date="2020-04" db="EMBL/GenBank/DDBJ databases">
        <title>Thalassotalea sp. M1531, isolated from the surface of marine red alga.</title>
        <authorList>
            <person name="Pang L."/>
            <person name="Lu D.-C."/>
        </authorList>
    </citation>
    <scope>NUCLEOTIDE SEQUENCE [LARGE SCALE GENOMIC DNA]</scope>
    <source>
        <strain evidence="10 11">M1531</strain>
    </source>
</reference>
<dbReference type="SUPFAM" id="SSF57997">
    <property type="entry name" value="Tropomyosin"/>
    <property type="match status" value="1"/>
</dbReference>
<comment type="subcellular location">
    <subcellularLocation>
        <location evidence="1">Membrane</location>
        <topology evidence="1">Single-pass membrane protein</topology>
    </subcellularLocation>
</comment>
<keyword evidence="5 7" id="KW-0472">Membrane</keyword>
<evidence type="ECO:0000256" key="7">
    <source>
        <dbReference type="SAM" id="Phobius"/>
    </source>
</evidence>
<keyword evidence="3 8" id="KW-0732">Signal</keyword>
<evidence type="ECO:0000313" key="10">
    <source>
        <dbReference type="EMBL" id="NMP32245.1"/>
    </source>
</evidence>
<keyword evidence="6" id="KW-0175">Coiled coil</keyword>
<dbReference type="Pfam" id="PF08239">
    <property type="entry name" value="SH3_3"/>
    <property type="match status" value="1"/>
</dbReference>
<keyword evidence="4 7" id="KW-1133">Transmembrane helix</keyword>
<evidence type="ECO:0000256" key="5">
    <source>
        <dbReference type="ARBA" id="ARBA00023136"/>
    </source>
</evidence>
<evidence type="ECO:0000256" key="6">
    <source>
        <dbReference type="SAM" id="Coils"/>
    </source>
</evidence>
<dbReference type="GO" id="GO:0016020">
    <property type="term" value="C:membrane"/>
    <property type="evidence" value="ECO:0007669"/>
    <property type="project" value="UniProtKB-SubCell"/>
</dbReference>
<evidence type="ECO:0000256" key="1">
    <source>
        <dbReference type="ARBA" id="ARBA00004167"/>
    </source>
</evidence>
<dbReference type="AlphaFoldDB" id="A0A7Y0LFI8"/>
<protein>
    <submittedName>
        <fullName evidence="10">TIGR04211 family SH3 domain-containing protein</fullName>
    </submittedName>
</protein>
<comment type="caution">
    <text evidence="10">The sequence shown here is derived from an EMBL/GenBank/DDBJ whole genome shotgun (WGS) entry which is preliminary data.</text>
</comment>
<evidence type="ECO:0000256" key="8">
    <source>
        <dbReference type="SAM" id="SignalP"/>
    </source>
</evidence>
<dbReference type="Gene3D" id="1.20.5.340">
    <property type="match status" value="1"/>
</dbReference>
<sequence length="199" mass="21832">MGKLTQLAVVALATLSFASFAQEAEPEFEDGYISDELFIYMHSGAGNNYRITGSINAGTQVKLTGEARNGYTQIIDDKGREAWVEDKFVSTKPGLRYVVAELNGQLATTGEKESSLQSQINESTERLNAAENQTAELTNKITNLESQLASAQSKLNTQDMDVKKEWFFNGAIVLGIGLILGLILPRISTRRKSSMDSWS</sequence>
<evidence type="ECO:0000256" key="3">
    <source>
        <dbReference type="ARBA" id="ARBA00022729"/>
    </source>
</evidence>
<dbReference type="RefSeq" id="WP_169075548.1">
    <property type="nucleotide sequence ID" value="NZ_JABBXH010000003.1"/>
</dbReference>
<name>A0A7Y0LFI8_9GAMM</name>
<gene>
    <name evidence="10" type="ORF">HII17_11760</name>
</gene>
<keyword evidence="11" id="KW-1185">Reference proteome</keyword>